<accession>A0A9D9HN90</accession>
<dbReference type="AlphaFoldDB" id="A0A9D9HN90"/>
<gene>
    <name evidence="4" type="ORF">IAA81_01315</name>
</gene>
<reference evidence="4" key="1">
    <citation type="submission" date="2020-10" db="EMBL/GenBank/DDBJ databases">
        <authorList>
            <person name="Gilroy R."/>
        </authorList>
    </citation>
    <scope>NUCLEOTIDE SEQUENCE</scope>
    <source>
        <strain evidence="4">10532</strain>
    </source>
</reference>
<keyword evidence="2" id="KW-0812">Transmembrane</keyword>
<reference evidence="4" key="2">
    <citation type="journal article" date="2021" name="PeerJ">
        <title>Extensive microbial diversity within the chicken gut microbiome revealed by metagenomics and culture.</title>
        <authorList>
            <person name="Gilroy R."/>
            <person name="Ravi A."/>
            <person name="Getino M."/>
            <person name="Pursley I."/>
            <person name="Horton D.L."/>
            <person name="Alikhan N.F."/>
            <person name="Baker D."/>
            <person name="Gharbi K."/>
            <person name="Hall N."/>
            <person name="Watson M."/>
            <person name="Adriaenssens E.M."/>
            <person name="Foster-Nyarko E."/>
            <person name="Jarju S."/>
            <person name="Secka A."/>
            <person name="Antonio M."/>
            <person name="Oren A."/>
            <person name="Chaudhuri R.R."/>
            <person name="La Ragione R."/>
            <person name="Hildebrand F."/>
            <person name="Pallen M.J."/>
        </authorList>
    </citation>
    <scope>NUCLEOTIDE SEQUENCE</scope>
    <source>
        <strain evidence="4">10532</strain>
    </source>
</reference>
<dbReference type="Proteomes" id="UP000823638">
    <property type="component" value="Unassembled WGS sequence"/>
</dbReference>
<comment type="caution">
    <text evidence="4">The sequence shown here is derived from an EMBL/GenBank/DDBJ whole genome shotgun (WGS) entry which is preliminary data.</text>
</comment>
<feature type="compositionally biased region" description="Basic and acidic residues" evidence="1">
    <location>
        <begin position="47"/>
        <end position="70"/>
    </location>
</feature>
<dbReference type="SMART" id="SM00909">
    <property type="entry name" value="Germane"/>
    <property type="match status" value="1"/>
</dbReference>
<feature type="domain" description="GerMN" evidence="3">
    <location>
        <begin position="199"/>
        <end position="290"/>
    </location>
</feature>
<dbReference type="EMBL" id="JADIMM010000020">
    <property type="protein sequence ID" value="MBO8456849.1"/>
    <property type="molecule type" value="Genomic_DNA"/>
</dbReference>
<evidence type="ECO:0000256" key="2">
    <source>
        <dbReference type="SAM" id="Phobius"/>
    </source>
</evidence>
<keyword evidence="2" id="KW-0472">Membrane</keyword>
<dbReference type="InterPro" id="IPR019606">
    <property type="entry name" value="GerMN"/>
</dbReference>
<evidence type="ECO:0000259" key="3">
    <source>
        <dbReference type="SMART" id="SM00909"/>
    </source>
</evidence>
<feature type="compositionally biased region" description="Basic and acidic residues" evidence="1">
    <location>
        <begin position="81"/>
        <end position="105"/>
    </location>
</feature>
<name>A0A9D9HN90_9SPIR</name>
<feature type="transmembrane region" description="Helical" evidence="2">
    <location>
        <begin position="12"/>
        <end position="29"/>
    </location>
</feature>
<evidence type="ECO:0000313" key="4">
    <source>
        <dbReference type="EMBL" id="MBO8456849.1"/>
    </source>
</evidence>
<protein>
    <submittedName>
        <fullName evidence="4">GerMN domain-containing protein</fullName>
    </submittedName>
</protein>
<feature type="compositionally biased region" description="Basic and acidic residues" evidence="1">
    <location>
        <begin position="112"/>
        <end position="159"/>
    </location>
</feature>
<dbReference type="Pfam" id="PF10646">
    <property type="entry name" value="Germane"/>
    <property type="match status" value="1"/>
</dbReference>
<evidence type="ECO:0000256" key="1">
    <source>
        <dbReference type="SAM" id="MobiDB-lite"/>
    </source>
</evidence>
<proteinExistence type="predicted"/>
<keyword evidence="2" id="KW-1133">Transmembrane helix</keyword>
<sequence>MATNKKKKQPHLGMMFWIAAILLVLVFFLTQKDVIIPLFGKFRTELSENSEKERQEKEVQKQKELEELLKTPELPAGEDGSLEKEIQPEKKDTLTIIEPVKEIKPENSQPEKTTEKKDEPAKQEKDSSGTEKTETVKEPEKTTEKKDEPAKQEKNEDTKPQVQAQETRDAVLYFISVDNSGTLVREKIIRQVKKTDSPLTIAINSLLTGPTSVENQKGIISLIPSGTKLLSATVKNGTAVLNFNESFQFNTKGIEGCRGQLMQIVYTATEFSTVDNVQFLIEGQRKEFLGTEGIRIGYPLSRSSFN</sequence>
<feature type="region of interest" description="Disordered" evidence="1">
    <location>
        <begin position="47"/>
        <end position="164"/>
    </location>
</feature>
<evidence type="ECO:0000313" key="5">
    <source>
        <dbReference type="Proteomes" id="UP000823638"/>
    </source>
</evidence>
<organism evidence="4 5">
    <name type="scientific">Candidatus Gallitreponema excrementavium</name>
    <dbReference type="NCBI Taxonomy" id="2840840"/>
    <lineage>
        <taxon>Bacteria</taxon>
        <taxon>Pseudomonadati</taxon>
        <taxon>Spirochaetota</taxon>
        <taxon>Spirochaetia</taxon>
        <taxon>Spirochaetales</taxon>
        <taxon>Candidatus Gallitreponema</taxon>
    </lineage>
</organism>